<keyword evidence="3" id="KW-1133">Transmembrane helix</keyword>
<evidence type="ECO:0000256" key="3">
    <source>
        <dbReference type="SAM" id="Phobius"/>
    </source>
</evidence>
<reference evidence="4" key="1">
    <citation type="submission" date="2022-08" db="EMBL/GenBank/DDBJ databases">
        <title>Draft genome sequencing of Roseisolibacter agri AW1220.</title>
        <authorList>
            <person name="Tobiishi Y."/>
            <person name="Tonouchi A."/>
        </authorList>
    </citation>
    <scope>NUCLEOTIDE SEQUENCE</scope>
    <source>
        <strain evidence="4">AW1220</strain>
    </source>
</reference>
<dbReference type="Proteomes" id="UP001161325">
    <property type="component" value="Unassembled WGS sequence"/>
</dbReference>
<keyword evidence="3" id="KW-0812">Transmembrane</keyword>
<accession>A0AA37QEZ8</accession>
<keyword evidence="1" id="KW-0175">Coiled coil</keyword>
<dbReference type="EMBL" id="BRXS01000002">
    <property type="protein sequence ID" value="GLC24518.1"/>
    <property type="molecule type" value="Genomic_DNA"/>
</dbReference>
<dbReference type="AlphaFoldDB" id="A0AA37QEZ8"/>
<feature type="transmembrane region" description="Helical" evidence="3">
    <location>
        <begin position="137"/>
        <end position="157"/>
    </location>
</feature>
<name>A0AA37QEZ8_9BACT</name>
<evidence type="ECO:0000256" key="1">
    <source>
        <dbReference type="SAM" id="Coils"/>
    </source>
</evidence>
<organism evidence="4 5">
    <name type="scientific">Roseisolibacter agri</name>
    <dbReference type="NCBI Taxonomy" id="2014610"/>
    <lineage>
        <taxon>Bacteria</taxon>
        <taxon>Pseudomonadati</taxon>
        <taxon>Gemmatimonadota</taxon>
        <taxon>Gemmatimonadia</taxon>
        <taxon>Gemmatimonadales</taxon>
        <taxon>Gemmatimonadaceae</taxon>
        <taxon>Roseisolibacter</taxon>
    </lineage>
</organism>
<protein>
    <submittedName>
        <fullName evidence="4">Uncharacterized protein</fullName>
    </submittedName>
</protein>
<sequence length="230" mass="25218">MPQQHPEIPAAPPVPPPVQFPAGSPAAEVFGARTAVSVPTTAREMRALRSRRSELSNQLNSAADRRERLVNELRRMPEGQAREGVEQRIQLLDQRILQLETDIAQTGQLVVAAPAELLTSSSEATRIIQTGGPRIDVAPIGVAFTLAVLMPIAIAFARRIWKRTGAAPVRAASREDTERLMRLEQAVDTIAVEVERISEGQRFVTQLLAHAQEQRQLAPVPTLEAAAERR</sequence>
<feature type="region of interest" description="Disordered" evidence="2">
    <location>
        <begin position="1"/>
        <end position="23"/>
    </location>
</feature>
<proteinExistence type="predicted"/>
<keyword evidence="3" id="KW-0472">Membrane</keyword>
<feature type="coiled-coil region" evidence="1">
    <location>
        <begin position="45"/>
        <end position="102"/>
    </location>
</feature>
<gene>
    <name evidence="4" type="ORF">rosag_10310</name>
</gene>
<comment type="caution">
    <text evidence="4">The sequence shown here is derived from an EMBL/GenBank/DDBJ whole genome shotgun (WGS) entry which is preliminary data.</text>
</comment>
<evidence type="ECO:0000313" key="4">
    <source>
        <dbReference type="EMBL" id="GLC24518.1"/>
    </source>
</evidence>
<keyword evidence="5" id="KW-1185">Reference proteome</keyword>
<dbReference type="RefSeq" id="WP_284348965.1">
    <property type="nucleotide sequence ID" value="NZ_BRXS01000002.1"/>
</dbReference>
<evidence type="ECO:0000256" key="2">
    <source>
        <dbReference type="SAM" id="MobiDB-lite"/>
    </source>
</evidence>
<evidence type="ECO:0000313" key="5">
    <source>
        <dbReference type="Proteomes" id="UP001161325"/>
    </source>
</evidence>
<feature type="compositionally biased region" description="Pro residues" evidence="2">
    <location>
        <begin position="9"/>
        <end position="19"/>
    </location>
</feature>